<feature type="compositionally biased region" description="Low complexity" evidence="1">
    <location>
        <begin position="197"/>
        <end position="209"/>
    </location>
</feature>
<dbReference type="Proteomes" id="UP000028341">
    <property type="component" value="Unassembled WGS sequence"/>
</dbReference>
<evidence type="ECO:0000256" key="1">
    <source>
        <dbReference type="SAM" id="MobiDB-lite"/>
    </source>
</evidence>
<evidence type="ECO:0000313" key="3">
    <source>
        <dbReference type="Proteomes" id="UP000028341"/>
    </source>
</evidence>
<dbReference type="AlphaFoldDB" id="A0A081XZA0"/>
<proteinExistence type="predicted"/>
<evidence type="ECO:0000313" key="2">
    <source>
        <dbReference type="EMBL" id="KES08873.1"/>
    </source>
</evidence>
<keyword evidence="3" id="KW-1185">Reference proteome</keyword>
<feature type="region of interest" description="Disordered" evidence="1">
    <location>
        <begin position="144"/>
        <end position="209"/>
    </location>
</feature>
<organism evidence="2 3">
    <name type="scientific">Streptomyces toyocaensis</name>
    <dbReference type="NCBI Taxonomy" id="55952"/>
    <lineage>
        <taxon>Bacteria</taxon>
        <taxon>Bacillati</taxon>
        <taxon>Actinomycetota</taxon>
        <taxon>Actinomycetes</taxon>
        <taxon>Kitasatosporales</taxon>
        <taxon>Streptomycetaceae</taxon>
        <taxon>Streptomyces</taxon>
    </lineage>
</organism>
<name>A0A081XZA0_STRTO</name>
<reference evidence="2 3" key="1">
    <citation type="submission" date="2014-02" db="EMBL/GenBank/DDBJ databases">
        <title>The genome announcement of Streptomyces toyocaensis NRRL15009.</title>
        <authorList>
            <person name="Hong H.-J."/>
            <person name="Kwun M.J."/>
        </authorList>
    </citation>
    <scope>NUCLEOTIDE SEQUENCE [LARGE SCALE GENOMIC DNA]</scope>
    <source>
        <strain evidence="2 3">NRRL 15009</strain>
    </source>
</reference>
<protein>
    <submittedName>
        <fullName evidence="2">Uncharacterized protein</fullName>
    </submittedName>
</protein>
<dbReference type="RefSeq" id="WP_037926824.1">
    <property type="nucleotide sequence ID" value="NZ_JBFADL010000003.1"/>
</dbReference>
<comment type="caution">
    <text evidence="2">The sequence shown here is derived from an EMBL/GenBank/DDBJ whole genome shotgun (WGS) entry which is preliminary data.</text>
</comment>
<sequence length="209" mass="21433">MTTPLSSPPASASQAPAPARVHLHRFSSRADGSVLALFTGSRADQEVAARAADLARAGRPVVAAAVVRSTGFSINAVLHHARARRVQAEADAILAAVLPVVARAGPTRTGSLVVPARVNPYRALPVGRAERAAVRAGADVVLSPVPLTGRTPPGARRLRDVQAPQDTPVPGRRVAPGRHEPAGRTAGRTAGHRSRSGRPGPAAAPGTPR</sequence>
<gene>
    <name evidence="2" type="ORF">BU52_02135</name>
</gene>
<accession>A0A081XZA0</accession>
<dbReference type="eggNOG" id="ENOG5030FVA">
    <property type="taxonomic scope" value="Bacteria"/>
</dbReference>
<dbReference type="EMBL" id="JFCB01000001">
    <property type="protein sequence ID" value="KES08873.1"/>
    <property type="molecule type" value="Genomic_DNA"/>
</dbReference>